<dbReference type="CDD" id="cd01823">
    <property type="entry name" value="SEST_like"/>
    <property type="match status" value="1"/>
</dbReference>
<evidence type="ECO:0000259" key="4">
    <source>
        <dbReference type="Pfam" id="PF13472"/>
    </source>
</evidence>
<dbReference type="GO" id="GO:0019433">
    <property type="term" value="P:triglyceride catabolic process"/>
    <property type="evidence" value="ECO:0007669"/>
    <property type="project" value="TreeGrafter"/>
</dbReference>
<dbReference type="InterPro" id="IPR013830">
    <property type="entry name" value="SGNH_hydro"/>
</dbReference>
<keyword evidence="6" id="KW-1185">Reference proteome</keyword>
<feature type="chain" id="PRO_5011006408" evidence="3">
    <location>
        <begin position="32"/>
        <end position="332"/>
    </location>
</feature>
<dbReference type="Gene3D" id="3.40.50.1110">
    <property type="entry name" value="SGNH hydrolase"/>
    <property type="match status" value="1"/>
</dbReference>
<organism evidence="5 6">
    <name type="scientific">Pseudonocardia autotrophica</name>
    <name type="common">Amycolata autotrophica</name>
    <name type="synonym">Nocardia autotrophica</name>
    <dbReference type="NCBI Taxonomy" id="2074"/>
    <lineage>
        <taxon>Bacteria</taxon>
        <taxon>Bacillati</taxon>
        <taxon>Actinomycetota</taxon>
        <taxon>Actinomycetes</taxon>
        <taxon>Pseudonocardiales</taxon>
        <taxon>Pseudonocardiaceae</taxon>
        <taxon>Pseudonocardia</taxon>
    </lineage>
</organism>
<dbReference type="EC" id="3.1.1.3" evidence="5"/>
<keyword evidence="2" id="KW-1015">Disulfide bond</keyword>
<comment type="caution">
    <text evidence="5">The sequence shown here is derived from an EMBL/GenBank/DDBJ whole genome shotgun (WGS) entry which is preliminary data.</text>
</comment>
<dbReference type="PANTHER" id="PTHR37981:SF1">
    <property type="entry name" value="SGNH HYDROLASE-TYPE ESTERASE DOMAIN-CONTAINING PROTEIN"/>
    <property type="match status" value="1"/>
</dbReference>
<evidence type="ECO:0000313" key="6">
    <source>
        <dbReference type="Proteomes" id="UP000194360"/>
    </source>
</evidence>
<accession>A0A1Y2N1Y0</accession>
<proteinExistence type="predicted"/>
<keyword evidence="5" id="KW-0378">Hydrolase</keyword>
<feature type="active site" description="Nucleophile" evidence="1">
    <location>
        <position position="61"/>
    </location>
</feature>
<dbReference type="GO" id="GO:0004806">
    <property type="term" value="F:triacylglycerol lipase activity"/>
    <property type="evidence" value="ECO:0007669"/>
    <property type="project" value="UniProtKB-EC"/>
</dbReference>
<name>A0A1Y2N1Y0_PSEAH</name>
<dbReference type="SUPFAM" id="SSF52266">
    <property type="entry name" value="SGNH hydrolase"/>
    <property type="match status" value="1"/>
</dbReference>
<protein>
    <submittedName>
        <fullName evidence="5">Lipase 2</fullName>
        <ecNumber evidence="5">3.1.1.3</ecNumber>
    </submittedName>
</protein>
<evidence type="ECO:0000256" key="1">
    <source>
        <dbReference type="PIRSR" id="PIRSR637460-1"/>
    </source>
</evidence>
<reference evidence="5 6" key="1">
    <citation type="submission" date="2016-09" db="EMBL/GenBank/DDBJ databases">
        <title>Pseudonocardia autotrophica DSM535, a candidate organism with high potential of specific P450 cytochromes.</title>
        <authorList>
            <person name="Grumaz C."/>
            <person name="Vainshtein Y."/>
            <person name="Kirstahler P."/>
            <person name="Sohn K."/>
        </authorList>
    </citation>
    <scope>NUCLEOTIDE SEQUENCE [LARGE SCALE GENOMIC DNA]</scope>
    <source>
        <strain evidence="5 6">DSM 535</strain>
    </source>
</reference>
<dbReference type="Proteomes" id="UP000194360">
    <property type="component" value="Unassembled WGS sequence"/>
</dbReference>
<dbReference type="InterPro" id="IPR036514">
    <property type="entry name" value="SGNH_hydro_sf"/>
</dbReference>
<feature type="disulfide bond" evidence="2">
    <location>
        <begin position="154"/>
        <end position="167"/>
    </location>
</feature>
<evidence type="ECO:0000256" key="2">
    <source>
        <dbReference type="PIRSR" id="PIRSR637460-2"/>
    </source>
</evidence>
<dbReference type="Pfam" id="PF13472">
    <property type="entry name" value="Lipase_GDSL_2"/>
    <property type="match status" value="1"/>
</dbReference>
<dbReference type="AlphaFoldDB" id="A0A1Y2N1Y0"/>
<feature type="disulfide bond" evidence="2">
    <location>
        <begin position="78"/>
        <end position="103"/>
    </location>
</feature>
<feature type="disulfide bond" evidence="2">
    <location>
        <begin position="222"/>
        <end position="271"/>
    </location>
</feature>
<dbReference type="STRING" id="2074.BG845_01964"/>
<sequence length="332" mass="34059">MRRPRPARWLAVASMTLLTTAGMSALAPAQADAPTTFAETTLSARNLDSAPIGRYVALGDSYAAGPLVPVQTGDPAGCLRSTRNYPAVLARSAGFTNFTDVSCSGATTEDMTAPQAVKLGPNPPQLDALDGTESLVTLTIGGNDIGFGSIISECTTRSSTNLLGAACRDFFTAGGEDELAERIDDAAGKVEDVLAGIRERSPAARVALVGYPSILPDTGPGCYPVAPFSAGDTAYLRDTQKRLNEMLAEQAADAGIDYVDTYTPTIGHDICQLPGVKWVEGLVPTSPAAPVHPNSQGMRAMAAATGDVIGVPVAPPVTEPAPAETAAASANG</sequence>
<dbReference type="EMBL" id="MIGB01000008">
    <property type="protein sequence ID" value="OSY41473.1"/>
    <property type="molecule type" value="Genomic_DNA"/>
</dbReference>
<dbReference type="OrthoDB" id="5503950at2"/>
<evidence type="ECO:0000256" key="3">
    <source>
        <dbReference type="SAM" id="SignalP"/>
    </source>
</evidence>
<feature type="signal peptide" evidence="3">
    <location>
        <begin position="1"/>
        <end position="31"/>
    </location>
</feature>
<dbReference type="InterPro" id="IPR037460">
    <property type="entry name" value="SEST-like"/>
</dbReference>
<dbReference type="PANTHER" id="PTHR37981">
    <property type="entry name" value="LIPASE 2"/>
    <property type="match status" value="1"/>
</dbReference>
<gene>
    <name evidence="5" type="ORF">BG845_01964</name>
</gene>
<evidence type="ECO:0000313" key="5">
    <source>
        <dbReference type="EMBL" id="OSY41473.1"/>
    </source>
</evidence>
<feature type="domain" description="SGNH hydrolase-type esterase" evidence="4">
    <location>
        <begin position="57"/>
        <end position="300"/>
    </location>
</feature>
<keyword evidence="3" id="KW-0732">Signal</keyword>
<feature type="active site" evidence="1">
    <location>
        <position position="292"/>
    </location>
</feature>